<keyword evidence="2" id="KW-1185">Reference proteome</keyword>
<sequence length="188" mass="22001">MPRSHINENFIDKTFTIVANILLRIIPTTSGENEAFTYYKNGDMWEEALHLAIDNTNVLQKLIYLFPFRIWTGTKKIVRTTNIHLARSLNDSNRCWLNLKEIIQNYYEAMQLEVNPYDQSYILYNIGLIHISNGQHTKALSTQSIQQEDSKIAEAWLNQAIEYSKCDNVTPENYIEAQNWLRITGHFE</sequence>
<evidence type="ECO:0000313" key="2">
    <source>
        <dbReference type="Proteomes" id="UP001153076"/>
    </source>
</evidence>
<organism evidence="1 2">
    <name type="scientific">Carnegiea gigantea</name>
    <dbReference type="NCBI Taxonomy" id="171969"/>
    <lineage>
        <taxon>Eukaryota</taxon>
        <taxon>Viridiplantae</taxon>
        <taxon>Streptophyta</taxon>
        <taxon>Embryophyta</taxon>
        <taxon>Tracheophyta</taxon>
        <taxon>Spermatophyta</taxon>
        <taxon>Magnoliopsida</taxon>
        <taxon>eudicotyledons</taxon>
        <taxon>Gunneridae</taxon>
        <taxon>Pentapetalae</taxon>
        <taxon>Caryophyllales</taxon>
        <taxon>Cactineae</taxon>
        <taxon>Cactaceae</taxon>
        <taxon>Cactoideae</taxon>
        <taxon>Echinocereeae</taxon>
        <taxon>Carnegiea</taxon>
    </lineage>
</organism>
<evidence type="ECO:0000313" key="1">
    <source>
        <dbReference type="EMBL" id="KAJ8425060.1"/>
    </source>
</evidence>
<dbReference type="Proteomes" id="UP001153076">
    <property type="component" value="Unassembled WGS sequence"/>
</dbReference>
<protein>
    <recommendedName>
        <fullName evidence="3">Photosystem I assembly protein Ycf3</fullName>
    </recommendedName>
</protein>
<reference evidence="1" key="1">
    <citation type="submission" date="2022-04" db="EMBL/GenBank/DDBJ databases">
        <title>Carnegiea gigantea Genome sequencing and assembly v2.</title>
        <authorList>
            <person name="Copetti D."/>
            <person name="Sanderson M.J."/>
            <person name="Burquez A."/>
            <person name="Wojciechowski M.F."/>
        </authorList>
    </citation>
    <scope>NUCLEOTIDE SEQUENCE</scope>
    <source>
        <strain evidence="1">SGP5-SGP5p</strain>
        <tissue evidence="1">Aerial part</tissue>
    </source>
</reference>
<dbReference type="OrthoDB" id="431027at2759"/>
<evidence type="ECO:0008006" key="3">
    <source>
        <dbReference type="Google" id="ProtNLM"/>
    </source>
</evidence>
<name>A0A9Q1JMU8_9CARY</name>
<accession>A0A9Q1JMU8</accession>
<dbReference type="EMBL" id="JAKOGI010001552">
    <property type="protein sequence ID" value="KAJ8425060.1"/>
    <property type="molecule type" value="Genomic_DNA"/>
</dbReference>
<gene>
    <name evidence="1" type="ORF">Cgig2_000636</name>
</gene>
<proteinExistence type="predicted"/>
<comment type="caution">
    <text evidence="1">The sequence shown here is derived from an EMBL/GenBank/DDBJ whole genome shotgun (WGS) entry which is preliminary data.</text>
</comment>
<dbReference type="AlphaFoldDB" id="A0A9Q1JMU8"/>